<evidence type="ECO:0000256" key="5">
    <source>
        <dbReference type="ARBA" id="ARBA00023136"/>
    </source>
</evidence>
<sequence>MQEQTKSVEAEKAKGFDFKKFVGKMGPLLALIVLVILVTVLSPGFIQPNNLLNLLRQVSINAVIAFGMTFVILTGGIDLSVGSILALTGAVTATLLSAGISPVIALLAGIALGSLLGFVNGLLIAYGKAAPFIATLATMTIFRGATYVFTNGNPITGAKMNDSFLFQFMGRGYLLGIPFPIFIMAIVYLVLYLLLHKTTFGRKTYALGGNENAAFIAGVKTKMVTIWIYTISGLMAAIAGIILTSRLSSAQPDAGTSYEMDAIAAVVLGGTSLAGGKGRIFGTLIGALIIGTLNNGMNLLGISSFYQQIVKGIVIIIAVLLDRKSNDK</sequence>
<comment type="subcellular location">
    <subcellularLocation>
        <location evidence="1">Cell membrane</location>
        <topology evidence="1">Multi-pass membrane protein</topology>
    </subcellularLocation>
</comment>
<dbReference type="EMBL" id="AZDZ01000003">
    <property type="protein sequence ID" value="KRK80544.1"/>
    <property type="molecule type" value="Genomic_DNA"/>
</dbReference>
<keyword evidence="3 6" id="KW-0812">Transmembrane</keyword>
<dbReference type="GO" id="GO:0022857">
    <property type="term" value="F:transmembrane transporter activity"/>
    <property type="evidence" value="ECO:0007669"/>
    <property type="project" value="InterPro"/>
</dbReference>
<feature type="transmembrane region" description="Helical" evidence="6">
    <location>
        <begin position="58"/>
        <end position="91"/>
    </location>
</feature>
<dbReference type="PANTHER" id="PTHR32196:SF72">
    <property type="entry name" value="RIBOSE IMPORT PERMEASE PROTEIN RBSC"/>
    <property type="match status" value="1"/>
</dbReference>
<evidence type="ECO:0000256" key="3">
    <source>
        <dbReference type="ARBA" id="ARBA00022692"/>
    </source>
</evidence>
<evidence type="ECO:0000256" key="4">
    <source>
        <dbReference type="ARBA" id="ARBA00022989"/>
    </source>
</evidence>
<keyword evidence="5 6" id="KW-0472">Membrane</keyword>
<dbReference type="RefSeq" id="WP_025024309.1">
    <property type="nucleotide sequence ID" value="NZ_AZDZ01000003.1"/>
</dbReference>
<protein>
    <submittedName>
        <fullName evidence="7">Ribose xylose arabinose galactoside ABC-type transport system, permease component</fullName>
    </submittedName>
</protein>
<dbReference type="eggNOG" id="COG1172">
    <property type="taxonomic scope" value="Bacteria"/>
</dbReference>
<reference evidence="7 8" key="1">
    <citation type="journal article" date="2015" name="Genome Announc.">
        <title>Expanding the biotechnology potential of lactobacilli through comparative genomics of 213 strains and associated genera.</title>
        <authorList>
            <person name="Sun Z."/>
            <person name="Harris H.M."/>
            <person name="McCann A."/>
            <person name="Guo C."/>
            <person name="Argimon S."/>
            <person name="Zhang W."/>
            <person name="Yang X."/>
            <person name="Jeffery I.B."/>
            <person name="Cooney J.C."/>
            <person name="Kagawa T.F."/>
            <person name="Liu W."/>
            <person name="Song Y."/>
            <person name="Salvetti E."/>
            <person name="Wrobel A."/>
            <person name="Rasinkangas P."/>
            <person name="Parkhill J."/>
            <person name="Rea M.C."/>
            <person name="O'Sullivan O."/>
            <person name="Ritari J."/>
            <person name="Douillard F.P."/>
            <person name="Paul Ross R."/>
            <person name="Yang R."/>
            <person name="Briner A.E."/>
            <person name="Felis G.E."/>
            <person name="de Vos W.M."/>
            <person name="Barrangou R."/>
            <person name="Klaenhammer T.R."/>
            <person name="Caufield P.W."/>
            <person name="Cui Y."/>
            <person name="Zhang H."/>
            <person name="O'Toole P.W."/>
        </authorList>
    </citation>
    <scope>NUCLEOTIDE SEQUENCE [LARGE SCALE GENOMIC DNA]</scope>
    <source>
        <strain evidence="7 8">DSM 19682</strain>
    </source>
</reference>
<feature type="transmembrane region" description="Helical" evidence="6">
    <location>
        <begin position="132"/>
        <end position="152"/>
    </location>
</feature>
<feature type="transmembrane region" description="Helical" evidence="6">
    <location>
        <begin position="173"/>
        <end position="195"/>
    </location>
</feature>
<dbReference type="Proteomes" id="UP000051248">
    <property type="component" value="Unassembled WGS sequence"/>
</dbReference>
<name>A0A0R1KAM6_9LACO</name>
<dbReference type="Pfam" id="PF02653">
    <property type="entry name" value="BPD_transp_2"/>
    <property type="match status" value="1"/>
</dbReference>
<keyword evidence="2" id="KW-1003">Cell membrane</keyword>
<accession>A0A0R1KAM6</accession>
<evidence type="ECO:0000256" key="2">
    <source>
        <dbReference type="ARBA" id="ARBA00022475"/>
    </source>
</evidence>
<dbReference type="PANTHER" id="PTHR32196">
    <property type="entry name" value="ABC TRANSPORTER PERMEASE PROTEIN YPHD-RELATED-RELATED"/>
    <property type="match status" value="1"/>
</dbReference>
<dbReference type="STRING" id="1423775.FD03_GL001968"/>
<feature type="transmembrane region" description="Helical" evidence="6">
    <location>
        <begin position="226"/>
        <end position="244"/>
    </location>
</feature>
<dbReference type="CDD" id="cd06579">
    <property type="entry name" value="TM_PBP1_transp_AraH_like"/>
    <property type="match status" value="1"/>
</dbReference>
<evidence type="ECO:0000313" key="8">
    <source>
        <dbReference type="Proteomes" id="UP000051248"/>
    </source>
</evidence>
<dbReference type="OrthoDB" id="9813906at2"/>
<feature type="transmembrane region" description="Helical" evidence="6">
    <location>
        <begin position="21"/>
        <end position="46"/>
    </location>
</feature>
<dbReference type="InterPro" id="IPR001851">
    <property type="entry name" value="ABC_transp_permease"/>
</dbReference>
<dbReference type="GO" id="GO:0005886">
    <property type="term" value="C:plasma membrane"/>
    <property type="evidence" value="ECO:0007669"/>
    <property type="project" value="UniProtKB-SubCell"/>
</dbReference>
<gene>
    <name evidence="7" type="ORF">FD03_GL001968</name>
</gene>
<evidence type="ECO:0000256" key="1">
    <source>
        <dbReference type="ARBA" id="ARBA00004651"/>
    </source>
</evidence>
<keyword evidence="4 6" id="KW-1133">Transmembrane helix</keyword>
<feature type="transmembrane region" description="Helical" evidence="6">
    <location>
        <begin position="103"/>
        <end position="126"/>
    </location>
</feature>
<evidence type="ECO:0000313" key="7">
    <source>
        <dbReference type="EMBL" id="KRK80544.1"/>
    </source>
</evidence>
<organism evidence="7 8">
    <name type="scientific">Companilactobacillus nodensis DSM 19682 = JCM 14932 = NBRC 107160</name>
    <dbReference type="NCBI Taxonomy" id="1423775"/>
    <lineage>
        <taxon>Bacteria</taxon>
        <taxon>Bacillati</taxon>
        <taxon>Bacillota</taxon>
        <taxon>Bacilli</taxon>
        <taxon>Lactobacillales</taxon>
        <taxon>Lactobacillaceae</taxon>
        <taxon>Companilactobacillus</taxon>
    </lineage>
</organism>
<dbReference type="PATRIC" id="fig|1423775.4.peg.2006"/>
<keyword evidence="8" id="KW-1185">Reference proteome</keyword>
<comment type="caution">
    <text evidence="7">The sequence shown here is derived from an EMBL/GenBank/DDBJ whole genome shotgun (WGS) entry which is preliminary data.</text>
</comment>
<feature type="transmembrane region" description="Helical" evidence="6">
    <location>
        <begin position="265"/>
        <end position="293"/>
    </location>
</feature>
<dbReference type="AlphaFoldDB" id="A0A0R1KAM6"/>
<proteinExistence type="predicted"/>
<evidence type="ECO:0000256" key="6">
    <source>
        <dbReference type="SAM" id="Phobius"/>
    </source>
</evidence>